<proteinExistence type="predicted"/>
<name>A0A4D7BC51_9HYPH</name>
<evidence type="ECO:0000313" key="3">
    <source>
        <dbReference type="EMBL" id="QCI68213.1"/>
    </source>
</evidence>
<protein>
    <submittedName>
        <fullName evidence="3">Septum formation initiator family protein</fullName>
    </submittedName>
</protein>
<keyword evidence="2" id="KW-0812">Transmembrane</keyword>
<sequence>MVIRTRLHRILQAAALYALAAVMIAYFGFHAYHGDHGIRAKQQFLAEIADLNTELQALRREKAEVDRRVVLMRTEALDPDMLDQRAREILNFADPRELILIERRR</sequence>
<reference evidence="3 4" key="1">
    <citation type="submission" date="2019-04" db="EMBL/GenBank/DDBJ databases">
        <title>Phreatobacter aquaticus sp. nov.</title>
        <authorList>
            <person name="Choi A."/>
        </authorList>
    </citation>
    <scope>NUCLEOTIDE SEQUENCE [LARGE SCALE GENOMIC DNA]</scope>
    <source>
        <strain evidence="3 4">KCTC 52518</strain>
    </source>
</reference>
<dbReference type="RefSeq" id="WP_136963632.1">
    <property type="nucleotide sequence ID" value="NZ_CP039690.1"/>
</dbReference>
<dbReference type="InterPro" id="IPR007060">
    <property type="entry name" value="FtsL/DivIC"/>
</dbReference>
<keyword evidence="1" id="KW-0175">Coiled coil</keyword>
<dbReference type="OrthoDB" id="9815600at2"/>
<dbReference type="Proteomes" id="UP000298781">
    <property type="component" value="Chromosome"/>
</dbReference>
<keyword evidence="2" id="KW-0472">Membrane</keyword>
<dbReference type="EMBL" id="CP039690">
    <property type="protein sequence ID" value="QCI68213.1"/>
    <property type="molecule type" value="Genomic_DNA"/>
</dbReference>
<dbReference type="Pfam" id="PF04977">
    <property type="entry name" value="DivIC"/>
    <property type="match status" value="1"/>
</dbReference>
<feature type="transmembrane region" description="Helical" evidence="2">
    <location>
        <begin position="12"/>
        <end position="32"/>
    </location>
</feature>
<dbReference type="KEGG" id="pstg:E8M01_30705"/>
<dbReference type="AlphaFoldDB" id="A0A4D7BC51"/>
<keyword evidence="2" id="KW-1133">Transmembrane helix</keyword>
<gene>
    <name evidence="3" type="ORF">E8M01_30705</name>
</gene>
<evidence type="ECO:0000256" key="2">
    <source>
        <dbReference type="SAM" id="Phobius"/>
    </source>
</evidence>
<accession>A0A4D7BC51</accession>
<evidence type="ECO:0000313" key="4">
    <source>
        <dbReference type="Proteomes" id="UP000298781"/>
    </source>
</evidence>
<feature type="coiled-coil region" evidence="1">
    <location>
        <begin position="41"/>
        <end position="75"/>
    </location>
</feature>
<evidence type="ECO:0000256" key="1">
    <source>
        <dbReference type="SAM" id="Coils"/>
    </source>
</evidence>
<organism evidence="3 4">
    <name type="scientific">Phreatobacter stygius</name>
    <dbReference type="NCBI Taxonomy" id="1940610"/>
    <lineage>
        <taxon>Bacteria</taxon>
        <taxon>Pseudomonadati</taxon>
        <taxon>Pseudomonadota</taxon>
        <taxon>Alphaproteobacteria</taxon>
        <taxon>Hyphomicrobiales</taxon>
        <taxon>Phreatobacteraceae</taxon>
        <taxon>Phreatobacter</taxon>
    </lineage>
</organism>
<keyword evidence="4" id="KW-1185">Reference proteome</keyword>